<dbReference type="STRING" id="1429867.A0A0G4PAY5"/>
<dbReference type="InterPro" id="IPR014030">
    <property type="entry name" value="Ketoacyl_synth_N"/>
</dbReference>
<dbReference type="GO" id="GO:0003677">
    <property type="term" value="F:DNA binding"/>
    <property type="evidence" value="ECO:0007669"/>
    <property type="project" value="UniProtKB-KW"/>
</dbReference>
<feature type="region of interest" description="C-terminal hotdog fold" evidence="12">
    <location>
        <begin position="1138"/>
        <end position="1302"/>
    </location>
</feature>
<evidence type="ECO:0000256" key="8">
    <source>
        <dbReference type="ARBA" id="ARBA00023163"/>
    </source>
</evidence>
<keyword evidence="10" id="KW-0511">Multifunctional enzyme</keyword>
<evidence type="ECO:0000256" key="12">
    <source>
        <dbReference type="PROSITE-ProRule" id="PRU01363"/>
    </source>
</evidence>
<feature type="domain" description="PKS/mFAS DH" evidence="17">
    <location>
        <begin position="989"/>
        <end position="1302"/>
    </location>
</feature>
<name>A0A0G4PAY5_PENC3</name>
<organism evidence="18 19">
    <name type="scientific">Penicillium camemberti (strain FM 013)</name>
    <dbReference type="NCBI Taxonomy" id="1429867"/>
    <lineage>
        <taxon>Eukaryota</taxon>
        <taxon>Fungi</taxon>
        <taxon>Dikarya</taxon>
        <taxon>Ascomycota</taxon>
        <taxon>Pezizomycotina</taxon>
        <taxon>Eurotiomycetes</taxon>
        <taxon>Eurotiomycetidae</taxon>
        <taxon>Eurotiales</taxon>
        <taxon>Aspergillaceae</taxon>
        <taxon>Penicillium</taxon>
    </lineage>
</organism>
<evidence type="ECO:0000256" key="13">
    <source>
        <dbReference type="SAM" id="MobiDB-lite"/>
    </source>
</evidence>
<dbReference type="InterPro" id="IPR032821">
    <property type="entry name" value="PKS_assoc"/>
</dbReference>
<dbReference type="GO" id="GO:0031177">
    <property type="term" value="F:phosphopantetheine binding"/>
    <property type="evidence" value="ECO:0007669"/>
    <property type="project" value="InterPro"/>
</dbReference>
<dbReference type="Pfam" id="PF00109">
    <property type="entry name" value="ketoacyl-synt"/>
    <property type="match status" value="1"/>
</dbReference>
<dbReference type="InterPro" id="IPR016035">
    <property type="entry name" value="Acyl_Trfase/lysoPLipase"/>
</dbReference>
<feature type="compositionally biased region" description="Low complexity" evidence="13">
    <location>
        <begin position="2892"/>
        <end position="2911"/>
    </location>
</feature>
<dbReference type="Pfam" id="PF16197">
    <property type="entry name" value="KAsynt_C_assoc"/>
    <property type="match status" value="1"/>
</dbReference>
<dbReference type="Pfam" id="PF14765">
    <property type="entry name" value="PS-DH"/>
    <property type="match status" value="1"/>
</dbReference>
<dbReference type="GO" id="GO:0004312">
    <property type="term" value="F:fatty acid synthase activity"/>
    <property type="evidence" value="ECO:0007669"/>
    <property type="project" value="TreeGrafter"/>
</dbReference>
<evidence type="ECO:0000256" key="1">
    <source>
        <dbReference type="ARBA" id="ARBA00022450"/>
    </source>
</evidence>
<dbReference type="InterPro" id="IPR020806">
    <property type="entry name" value="PKS_PP-bd"/>
</dbReference>
<evidence type="ECO:0000313" key="19">
    <source>
        <dbReference type="Proteomes" id="UP000053732"/>
    </source>
</evidence>
<keyword evidence="1" id="KW-0596">Phosphopantetheine</keyword>
<dbReference type="Gene3D" id="3.30.70.3290">
    <property type="match status" value="1"/>
</dbReference>
<dbReference type="PANTHER" id="PTHR43775">
    <property type="entry name" value="FATTY ACID SYNTHASE"/>
    <property type="match status" value="1"/>
</dbReference>
<evidence type="ECO:0000256" key="7">
    <source>
        <dbReference type="ARBA" id="ARBA00023125"/>
    </source>
</evidence>
<dbReference type="Pfam" id="PF23114">
    <property type="entry name" value="NAD-bd_HRPKS_sdrA"/>
    <property type="match status" value="1"/>
</dbReference>
<keyword evidence="11" id="KW-0012">Acyltransferase</keyword>
<dbReference type="PROSITE" id="PS52004">
    <property type="entry name" value="KS3_2"/>
    <property type="match status" value="1"/>
</dbReference>
<feature type="region of interest" description="N-terminal hotdog fold" evidence="12">
    <location>
        <begin position="989"/>
        <end position="1119"/>
    </location>
</feature>
<dbReference type="GO" id="GO:0016491">
    <property type="term" value="F:oxidoreductase activity"/>
    <property type="evidence" value="ECO:0007669"/>
    <property type="project" value="UniProtKB-KW"/>
</dbReference>
<keyword evidence="6" id="KW-0805">Transcription regulation</keyword>
<dbReference type="SMART" id="SM00827">
    <property type="entry name" value="PKS_AT"/>
    <property type="match status" value="1"/>
</dbReference>
<dbReference type="GO" id="GO:0008270">
    <property type="term" value="F:zinc ion binding"/>
    <property type="evidence" value="ECO:0007669"/>
    <property type="project" value="InterPro"/>
</dbReference>
<accession>A0A0G4PAY5</accession>
<dbReference type="InterPro" id="IPR056501">
    <property type="entry name" value="NAD-bd_HRPKS_sdrA"/>
</dbReference>
<dbReference type="InterPro" id="IPR016039">
    <property type="entry name" value="Thiolase-like"/>
</dbReference>
<feature type="domain" description="Zn(2)-C6 fungal-type" evidence="14">
    <location>
        <begin position="2579"/>
        <end position="2609"/>
    </location>
</feature>
<dbReference type="InterPro" id="IPR020843">
    <property type="entry name" value="ER"/>
</dbReference>
<dbReference type="Pfam" id="PF08659">
    <property type="entry name" value="KR"/>
    <property type="match status" value="1"/>
</dbReference>
<dbReference type="SMART" id="SM00829">
    <property type="entry name" value="PKS_ER"/>
    <property type="match status" value="1"/>
</dbReference>
<dbReference type="SUPFAM" id="SSF53335">
    <property type="entry name" value="S-adenosyl-L-methionine-dependent methyltransferases"/>
    <property type="match status" value="1"/>
</dbReference>
<dbReference type="Gene3D" id="3.10.129.110">
    <property type="entry name" value="Polyketide synthase dehydratase"/>
    <property type="match status" value="1"/>
</dbReference>
<feature type="compositionally biased region" description="Polar residues" evidence="13">
    <location>
        <begin position="2647"/>
        <end position="2667"/>
    </location>
</feature>
<evidence type="ECO:0000259" key="15">
    <source>
        <dbReference type="PROSITE" id="PS50075"/>
    </source>
</evidence>
<dbReference type="InterPro" id="IPR011032">
    <property type="entry name" value="GroES-like_sf"/>
</dbReference>
<evidence type="ECO:0000313" key="18">
    <source>
        <dbReference type="EMBL" id="CRL23482.1"/>
    </source>
</evidence>
<evidence type="ECO:0000256" key="11">
    <source>
        <dbReference type="ARBA" id="ARBA00023315"/>
    </source>
</evidence>
<dbReference type="InterPro" id="IPR029063">
    <property type="entry name" value="SAM-dependent_MTases_sf"/>
</dbReference>
<dbReference type="Pfam" id="PF08242">
    <property type="entry name" value="Methyltransf_12"/>
    <property type="match status" value="1"/>
</dbReference>
<dbReference type="InterPro" id="IPR013217">
    <property type="entry name" value="Methyltransf_12"/>
</dbReference>
<dbReference type="SMART" id="SM00826">
    <property type="entry name" value="PKS_DH"/>
    <property type="match status" value="1"/>
</dbReference>
<dbReference type="Pfam" id="PF02801">
    <property type="entry name" value="Ketoacyl-synt_C"/>
    <property type="match status" value="1"/>
</dbReference>
<feature type="region of interest" description="Disordered" evidence="13">
    <location>
        <begin position="2891"/>
        <end position="2911"/>
    </location>
</feature>
<dbReference type="EMBL" id="HG793142">
    <property type="protein sequence ID" value="CRL23482.1"/>
    <property type="molecule type" value="Genomic_DNA"/>
</dbReference>
<keyword evidence="9" id="KW-0539">Nucleus</keyword>
<dbReference type="PROSITE" id="PS52019">
    <property type="entry name" value="PKS_MFAS_DH"/>
    <property type="match status" value="1"/>
</dbReference>
<protein>
    <submittedName>
        <fullName evidence="18">Beta-ketoacyl synthase</fullName>
    </submittedName>
</protein>
<dbReference type="Proteomes" id="UP000053732">
    <property type="component" value="Unassembled WGS sequence"/>
</dbReference>
<dbReference type="PRINTS" id="PR00755">
    <property type="entry name" value="AFLATOXINBRP"/>
</dbReference>
<feature type="compositionally biased region" description="Basic and acidic residues" evidence="13">
    <location>
        <begin position="2624"/>
        <end position="2634"/>
    </location>
</feature>
<dbReference type="InterPro" id="IPR057326">
    <property type="entry name" value="KR_dom"/>
</dbReference>
<dbReference type="InterPro" id="IPR042104">
    <property type="entry name" value="PKS_dehydratase_sf"/>
</dbReference>
<dbReference type="InterPro" id="IPR001227">
    <property type="entry name" value="Ac_transferase_dom_sf"/>
</dbReference>
<keyword evidence="2" id="KW-0597">Phosphoprotein</keyword>
<reference evidence="18 19" key="1">
    <citation type="journal article" date="2014" name="Nat. Commun.">
        <title>Multiple recent horizontal transfers of a large genomic region in cheese making fungi.</title>
        <authorList>
            <person name="Cheeseman K."/>
            <person name="Ropars J."/>
            <person name="Renault P."/>
            <person name="Dupont J."/>
            <person name="Gouzy J."/>
            <person name="Branca A."/>
            <person name="Abraham A.L."/>
            <person name="Ceppi M."/>
            <person name="Conseiller E."/>
            <person name="Debuchy R."/>
            <person name="Malagnac F."/>
            <person name="Goarin A."/>
            <person name="Silar P."/>
            <person name="Lacoste S."/>
            <person name="Sallet E."/>
            <person name="Bensimon A."/>
            <person name="Giraud T."/>
            <person name="Brygoo Y."/>
        </authorList>
    </citation>
    <scope>NUCLEOTIDE SEQUENCE [LARGE SCALE GENOMIC DNA]</scope>
    <source>
        <strain evidence="19">FM 013</strain>
    </source>
</reference>
<feature type="domain" description="Ketosynthase family 3 (KS3)" evidence="16">
    <location>
        <begin position="27"/>
        <end position="454"/>
    </location>
</feature>
<dbReference type="PROSITE" id="PS50075">
    <property type="entry name" value="CARRIER"/>
    <property type="match status" value="1"/>
</dbReference>
<evidence type="ECO:0000256" key="6">
    <source>
        <dbReference type="ARBA" id="ARBA00023015"/>
    </source>
</evidence>
<dbReference type="Gene3D" id="3.40.47.10">
    <property type="match status" value="1"/>
</dbReference>
<dbReference type="SMART" id="SM00066">
    <property type="entry name" value="GAL4"/>
    <property type="match status" value="1"/>
</dbReference>
<dbReference type="Pfam" id="PF00172">
    <property type="entry name" value="Zn_clus"/>
    <property type="match status" value="1"/>
</dbReference>
<feature type="active site" description="Proton donor; for dehydratase activity" evidence="12">
    <location>
        <position position="1209"/>
    </location>
</feature>
<dbReference type="PROSITE" id="PS50048">
    <property type="entry name" value="ZN2_CY6_FUNGAL_2"/>
    <property type="match status" value="1"/>
</dbReference>
<keyword evidence="7" id="KW-0238">DNA-binding</keyword>
<dbReference type="Gene3D" id="3.40.50.150">
    <property type="entry name" value="Vaccinia Virus protein VP39"/>
    <property type="match status" value="1"/>
</dbReference>
<evidence type="ECO:0000259" key="14">
    <source>
        <dbReference type="PROSITE" id="PS50048"/>
    </source>
</evidence>
<dbReference type="InterPro" id="IPR009081">
    <property type="entry name" value="PP-bd_ACP"/>
</dbReference>
<dbReference type="InterPro" id="IPR036864">
    <property type="entry name" value="Zn2-C6_fun-type_DNA-bd_sf"/>
</dbReference>
<dbReference type="Pfam" id="PF00698">
    <property type="entry name" value="Acyl_transf_1"/>
    <property type="match status" value="1"/>
</dbReference>
<evidence type="ECO:0000259" key="17">
    <source>
        <dbReference type="PROSITE" id="PS52019"/>
    </source>
</evidence>
<dbReference type="InterPro" id="IPR013968">
    <property type="entry name" value="PKS_KR"/>
</dbReference>
<dbReference type="SMART" id="SM00823">
    <property type="entry name" value="PKS_PP"/>
    <property type="match status" value="1"/>
</dbReference>
<keyword evidence="8" id="KW-0804">Transcription</keyword>
<gene>
    <name evidence="18" type="ORF">PCAMFM013_S009g000422</name>
</gene>
<feature type="domain" description="Carrier" evidence="15">
    <location>
        <begin position="2478"/>
        <end position="2559"/>
    </location>
</feature>
<dbReference type="InterPro" id="IPR050091">
    <property type="entry name" value="PKS_NRPS_Biosynth_Enz"/>
</dbReference>
<dbReference type="Gene3D" id="3.40.50.720">
    <property type="entry name" value="NAD(P)-binding Rossmann-like Domain"/>
    <property type="match status" value="2"/>
</dbReference>
<keyword evidence="3" id="KW-0808">Transferase</keyword>
<dbReference type="SUPFAM" id="SSF51735">
    <property type="entry name" value="NAD(P)-binding Rossmann-fold domains"/>
    <property type="match status" value="2"/>
</dbReference>
<dbReference type="SUPFAM" id="SSF52151">
    <property type="entry name" value="FabD/lysophospholipase-like"/>
    <property type="match status" value="1"/>
</dbReference>
<dbReference type="SUPFAM" id="SSF57701">
    <property type="entry name" value="Zn2/Cys6 DNA-binding domain"/>
    <property type="match status" value="1"/>
</dbReference>
<keyword evidence="4" id="KW-0521">NADP</keyword>
<dbReference type="InterPro" id="IPR020807">
    <property type="entry name" value="PKS_DH"/>
</dbReference>
<dbReference type="InterPro" id="IPR036736">
    <property type="entry name" value="ACP-like_sf"/>
</dbReference>
<evidence type="ECO:0000256" key="10">
    <source>
        <dbReference type="ARBA" id="ARBA00023268"/>
    </source>
</evidence>
<evidence type="ECO:0000256" key="3">
    <source>
        <dbReference type="ARBA" id="ARBA00022679"/>
    </source>
</evidence>
<proteinExistence type="predicted"/>
<dbReference type="GO" id="GO:1901336">
    <property type="term" value="P:lactone biosynthetic process"/>
    <property type="evidence" value="ECO:0007669"/>
    <property type="project" value="UniProtKB-ARBA"/>
</dbReference>
<dbReference type="SUPFAM" id="SSF50129">
    <property type="entry name" value="GroES-like"/>
    <property type="match status" value="1"/>
</dbReference>
<dbReference type="SUPFAM" id="SSF47336">
    <property type="entry name" value="ACP-like"/>
    <property type="match status" value="1"/>
</dbReference>
<evidence type="ECO:0000259" key="16">
    <source>
        <dbReference type="PROSITE" id="PS52004"/>
    </source>
</evidence>
<dbReference type="Gene3D" id="4.10.240.10">
    <property type="entry name" value="Zn(2)-C6 fungal-type DNA-binding domain"/>
    <property type="match status" value="1"/>
</dbReference>
<dbReference type="CDD" id="cd00067">
    <property type="entry name" value="GAL4"/>
    <property type="match status" value="1"/>
</dbReference>
<dbReference type="Pfam" id="PF23297">
    <property type="entry name" value="ACP_SdgA_C"/>
    <property type="match status" value="1"/>
</dbReference>
<keyword evidence="19" id="KW-1185">Reference proteome</keyword>
<dbReference type="GO" id="GO:0006633">
    <property type="term" value="P:fatty acid biosynthetic process"/>
    <property type="evidence" value="ECO:0007669"/>
    <property type="project" value="TreeGrafter"/>
</dbReference>
<evidence type="ECO:0000256" key="9">
    <source>
        <dbReference type="ARBA" id="ARBA00023242"/>
    </source>
</evidence>
<dbReference type="SMART" id="SM00825">
    <property type="entry name" value="PKS_KS"/>
    <property type="match status" value="1"/>
</dbReference>
<dbReference type="InterPro" id="IPR016036">
    <property type="entry name" value="Malonyl_transacylase_ACP-bd"/>
</dbReference>
<evidence type="ECO:0000256" key="2">
    <source>
        <dbReference type="ARBA" id="ARBA00022553"/>
    </source>
</evidence>
<dbReference type="Gene3D" id="1.10.1200.10">
    <property type="entry name" value="ACP-like"/>
    <property type="match status" value="1"/>
</dbReference>
<evidence type="ECO:0000256" key="5">
    <source>
        <dbReference type="ARBA" id="ARBA00023002"/>
    </source>
</evidence>
<dbReference type="Gene3D" id="3.40.366.10">
    <property type="entry name" value="Malonyl-Coenzyme A Acyl Carrier Protein, domain 2"/>
    <property type="match status" value="1"/>
</dbReference>
<evidence type="ECO:0000256" key="4">
    <source>
        <dbReference type="ARBA" id="ARBA00022857"/>
    </source>
</evidence>
<dbReference type="InterPro" id="IPR049551">
    <property type="entry name" value="PKS_DH_C"/>
</dbReference>
<feature type="active site" description="Proton acceptor; for dehydratase activity" evidence="12">
    <location>
        <position position="1021"/>
    </location>
</feature>
<dbReference type="InterPro" id="IPR014043">
    <property type="entry name" value="Acyl_transferase_dom"/>
</dbReference>
<dbReference type="Pfam" id="PF21089">
    <property type="entry name" value="PKS_DH_N"/>
    <property type="match status" value="1"/>
</dbReference>
<dbReference type="PANTHER" id="PTHR43775:SF29">
    <property type="entry name" value="ASPERFURANONE POLYKETIDE SYNTHASE AFOG-RELATED"/>
    <property type="match status" value="1"/>
</dbReference>
<sequence>MSPQTSANPLKATHSEDELANMAMDSCAPIAIVGIGFRGPGDAKNVEKLWEMILTGREAWSPIPAKRWNSAAFHHPDHARHGTINVEGGHFLDEDISVFDAPFFNMTSDEAAAMDPQQRLLLEVAYEGLENAGIPLAKIMGTRTSCFVGSFSADYTDLLLRDPECVPMYQCTNAGQSRAMTANRLSYFFDLKGPSVTVDTACSGSLVALHLACQSLQTGDSSTAIAAGVNLILSHEFMSTMSMMKFLSSDGRCHTFDEKANGYARGEAAGCLILKPLAKALHDQDKIRAVIRGTGSNQDGRTAGITLPNGAAQESLIRSVYARAGLDPSETDFVEAHGTGTLAGDPVETGAIARVFGSGRPPGNPVRIGSIKTNVGHLEGASGVAGVVKAVLMLENRMFLPNRNFEKINPRIPLDDWKLKVQLRPETWHTTGPRRVSVNSFGYGGSNAHVIVEDAQGCLSNWGLERDGKAPSTTAKCHDELVPSPPLGLPRLLMLSGFDERTCVQQIRALSNHIVDRADAVDHEKFLDDLAYTVNERRSIFPWKAAVVGDTLAGLAASLTQNLKARSAIRKPTLGFVFTGQGAQWVGMGKDLLQAYPVFKISILGIDRFLNHIGAPFTVEEEITKCPEESNLNHPSLSQTVCTALQIALVDLLQSWGIHPDSVTGHSSGEIAAAYATGALSVNDAVSVAYYRGVVASQLLHEQSNKGAMMAVGMSAEEVQPYLDKFQSRQLVVACVNSPSSVTISGDILAIDALAQILKEKQVFSRRLEVGVAYHSPHIEHVARRYHSFIEHIQPRELDRIAGDNKERSGSFFSSVTGTRVPLEELNAQYWVSNLVGQVKFAKSLRTLCFETNSQRAGNTGAARMRRAGAAQKPSVNCLIEIGPHAALSAPIKQVLQADAKLNAADITYISILTRKANAVTTALGAVTTLASLNYPIAFSAINRPMGTKQGSTPQLLVNLPTYAWNHTRSYWAEPRLSKMYRNRRTPRMDLLGAPDNMACPFEPRWRNYLRTSEVPWLLDHKIQGNIVFPAAGYLAMAIEASIQLNKDEERIARYILRDVAIQSALVLNETSAIEVMVSLQKSTQDREHLYNFHIYSISEENRWIEHCTGFVGIQKSVGVSGEGAEETDGYATVPLGTEVHGISAIDVHDFYEKLKNSGLEYGPSFANMTKAHVTQDGACFAEVTVPDTVSAMPESFQHELLVHPCTLDSMFHTIFAALPPGMGIDEGPAVPVYIEEMIVSSSLSCSAGELMSICTHVRPMPRKDIMACMVAVSCNERQFETEPTISLRGLRCARLERDEPASQKNDSRLIYQIDWKPDPTFLSSKNASFLFAKQCAVREPAPQIEYEESAAGFIRAALEEVGTTEAMGLDPSHRRFRCYLQDVLERYDDEPAISPTHLENVHSTPMGRLLPIIGKNLVAIIRNQIDFSTAIEDDRLMDEFWDIFSTEDSYQAAAKYANLIGHGKPDVSILEFGVGTGQVAEIFLNHLVTLNERPHCGKYTFAHESVSVLEHTSKRLEAWSEWIECKPLDLGKDFPKQGFEKNSFDVIILPHGLCTARCEQGALSNIHDLLRPSGYLIAVNPFDPKKNVLKNLLFSALHCLSADEFCLGQGAWTESQWDEILQDAQFTEVDAFTEDFEKRHQFIVAKKRKGHKSSRKVSIICEDKTEIVRQLVTKLEKTSCEVNVTHVDNVNFKDHICLVLDTSNSSLLATPNEVTFNKIKAMFTQSGGVLWITKGGTIEPVNPNAALAVGFARTARAESGVNPIVTLDLDARNSLSELQAADMIAKVLVARFLRENPDKDTEYAERNGQILVPRVLENPKANNTMNSINDIEAISEQPFHQRQQPLRLSRKFNSPGFAGDSQMTELPVGYVEIQVHSFGLSKWDIEPSHFEWETDDTLGLECSGIVSKVGAGVHGITVGDRVVCLGAGTARSFYRDLASAFQRIDDEMPFQIASALPLAYTIAYYVVNYLSLVEPNDAVLVHDAGSHFGQALLEVYLLRDARIFATVQSPDERDLLGSRFGIPEEHVFISGKSDVVKGVLRLTDGKKANVVVTFETPEDKILQNCTAPFGRFIQLRTNNLKTRQLSCPQNMSLSTVNIFELQKERTDLANQIWPKVFRLFRDGRLKGPGFTDAYHVSHIQEAITATQSRQHVVVHVEENDLVKVPLIHPPEDVHLHSANDTQTTLPKSMQPLFRANASYILVGGLGGIGREVALWMAQNGAQNLIFVNRSGLSKYQSQVTVKDLMEKGIQVTTRACDISDETEVQRMLHDLSYCAPPIRGLIQAAMVLKDVHIENMRLDEYLDVMGPKCYGTWNLHRHLPTNLDFFLMLSSISGVIGNATQAAYAAGCTFMDAFAAYRRSLGLPAISLDLGTITDVGYLAENSDLAGKMERQGFQGTDTPTLLSLIQVAISQSTSGEAQFVTGLGQWKEMESLGNFDAPLFAHFRYKFQVHGKSAGLGDLIEEGLKAELSAAKTVDQATVIICDAISRKIASNLSIPVENINPSNPVSEYGVDSHVAVELRNWISKSMDCTIPILEILAKSMLELSHKIASQRLESKSDIANVITMLGTRQPLRLRSACTECYAAKVRCSGEKYGCDRCRRNGLSCEYHISMVGRAPKKQRMKGNDRIPRLQESRVLPSAILPQSGPESGSSEQPLGSASSTGHQHTAVNTTLGYGSIFMMGEFTAASADTENSYLQNLLSDYPDLPLVSPGATEPVWLGTENLFPDLRTDILGISTSEGMSDNHTLGFPIQESTVASVRSRFAEQNDTRAPISPSYRNKSVMSTYPHAAALMKTIECLEEQLQTPQVPIDQAMRLNRQAMAKVREVSKTDEFRRCYSCPLLVATIMDLVVGMYEVVIHPTHRPVDKEDAVPLDDENHLLWQNCLFQQPTEASEMPSSGSSPRSAISSGSEPPLFQFGCLEFDPEEQEIFRAAMMRRDLRRGPGNGGFQSRRPSNKIHAQWYQEMGYRTKELLAALPGQCSRHR</sequence>
<dbReference type="InterPro" id="IPR020841">
    <property type="entry name" value="PKS_Beta-ketoAc_synthase_dom"/>
</dbReference>
<dbReference type="InterPro" id="IPR049552">
    <property type="entry name" value="PKS_DH_N"/>
</dbReference>
<dbReference type="SUPFAM" id="SSF55048">
    <property type="entry name" value="Probable ACP-binding domain of malonyl-CoA ACP transacylase"/>
    <property type="match status" value="1"/>
</dbReference>
<dbReference type="CDD" id="cd05195">
    <property type="entry name" value="enoyl_red"/>
    <property type="match status" value="1"/>
</dbReference>
<dbReference type="SUPFAM" id="SSF53901">
    <property type="entry name" value="Thiolase-like"/>
    <property type="match status" value="1"/>
</dbReference>
<dbReference type="SMART" id="SM00822">
    <property type="entry name" value="PKS_KR"/>
    <property type="match status" value="1"/>
</dbReference>
<dbReference type="Pfam" id="PF08240">
    <property type="entry name" value="ADH_N"/>
    <property type="match status" value="1"/>
</dbReference>
<dbReference type="Gene3D" id="3.90.180.10">
    <property type="entry name" value="Medium-chain alcohol dehydrogenases, catalytic domain"/>
    <property type="match status" value="1"/>
</dbReference>
<dbReference type="CDD" id="cd00833">
    <property type="entry name" value="PKS"/>
    <property type="match status" value="1"/>
</dbReference>
<dbReference type="InterPro" id="IPR001138">
    <property type="entry name" value="Zn2Cys6_DnaBD"/>
</dbReference>
<keyword evidence="5" id="KW-0560">Oxidoreductase</keyword>
<dbReference type="FunFam" id="3.40.47.10:FF:000019">
    <property type="entry name" value="Polyketide synthase type I"/>
    <property type="match status" value="1"/>
</dbReference>
<dbReference type="GO" id="GO:0030639">
    <property type="term" value="P:polyketide biosynthetic process"/>
    <property type="evidence" value="ECO:0007669"/>
    <property type="project" value="UniProtKB-ARBA"/>
</dbReference>
<dbReference type="InterPro" id="IPR049900">
    <property type="entry name" value="PKS_mFAS_DH"/>
</dbReference>
<dbReference type="InterPro" id="IPR036291">
    <property type="entry name" value="NAD(P)-bd_dom_sf"/>
</dbReference>
<dbReference type="InterPro" id="IPR014031">
    <property type="entry name" value="Ketoacyl_synth_C"/>
</dbReference>
<feature type="region of interest" description="Disordered" evidence="13">
    <location>
        <begin position="2619"/>
        <end position="2667"/>
    </location>
</feature>
<dbReference type="InterPro" id="IPR013154">
    <property type="entry name" value="ADH-like_N"/>
</dbReference>
<dbReference type="GO" id="GO:0000981">
    <property type="term" value="F:DNA-binding transcription factor activity, RNA polymerase II-specific"/>
    <property type="evidence" value="ECO:0007669"/>
    <property type="project" value="InterPro"/>
</dbReference>